<dbReference type="PANTHER" id="PTHR11955">
    <property type="entry name" value="FATTY ACID BINDING PROTEIN"/>
    <property type="match status" value="1"/>
</dbReference>
<evidence type="ECO:0000256" key="2">
    <source>
        <dbReference type="ARBA" id="ARBA00023121"/>
    </source>
</evidence>
<dbReference type="Gene3D" id="2.40.128.20">
    <property type="match status" value="1"/>
</dbReference>
<comment type="similarity">
    <text evidence="1">Belongs to the calycin superfamily. Fatty-acid binding protein (FABP) family.</text>
</comment>
<protein>
    <recommendedName>
        <fullName evidence="3">Lipocalin/cytosolic fatty-acid binding domain-containing protein</fullName>
    </recommendedName>
</protein>
<dbReference type="Proteomes" id="UP000663874">
    <property type="component" value="Unassembled WGS sequence"/>
</dbReference>
<dbReference type="PRINTS" id="PR00178">
    <property type="entry name" value="FATTYACIDBP"/>
</dbReference>
<dbReference type="InterPro" id="IPR031259">
    <property type="entry name" value="ILBP"/>
</dbReference>
<dbReference type="InterPro" id="IPR000463">
    <property type="entry name" value="Fatty_acid-bd"/>
</dbReference>
<reference evidence="4" key="1">
    <citation type="submission" date="2021-02" db="EMBL/GenBank/DDBJ databases">
        <authorList>
            <person name="Nowell W R."/>
        </authorList>
    </citation>
    <scope>NUCLEOTIDE SEQUENCE</scope>
</reference>
<evidence type="ECO:0000313" key="4">
    <source>
        <dbReference type="EMBL" id="CAF4025460.1"/>
    </source>
</evidence>
<comment type="caution">
    <text evidence="4">The sequence shown here is derived from an EMBL/GenBank/DDBJ whole genome shotgun (WGS) entry which is preliminary data.</text>
</comment>
<evidence type="ECO:0000256" key="1">
    <source>
        <dbReference type="ARBA" id="ARBA00008390"/>
    </source>
</evidence>
<dbReference type="InterPro" id="IPR012674">
    <property type="entry name" value="Calycin"/>
</dbReference>
<dbReference type="CDD" id="cd00742">
    <property type="entry name" value="FABP"/>
    <property type="match status" value="1"/>
</dbReference>
<dbReference type="SUPFAM" id="SSF63829">
    <property type="entry name" value="Calcium-dependent phosphotriesterase"/>
    <property type="match status" value="1"/>
</dbReference>
<sequence length="348" mass="38756">MTSAASAIEKLKGTWDYVDGENFDEYLKEMGISWAIRQAAKAVKKEKMIISVNDNGRWILKSESTFKNTVYEFTPGIEFNETRADGEEVKSIITFDNNTGRWIHEATDKQGRKVHIERYVDDKDQQQVELTCGNVKAHRRFSVIQVDTQICQNASLYDQCSSNIACGCLQSAHTRNDSICSYLYVTCSELNACAADNQTCLEPEHECVTHSRCHNVPLCYLMNMATETVCPPILTTTIGGNEQGPAKNQLIAPQSVVVDDSGTVYVLDYGNDRVTRWSEGSTSGNSILGRPGWGDDTSYISRANDLVFDRHGNLYVVDNMNVRILKFTITNSACSAVSTSIKSYITVT</sequence>
<evidence type="ECO:0000259" key="3">
    <source>
        <dbReference type="Pfam" id="PF00061"/>
    </source>
</evidence>
<keyword evidence="2" id="KW-0446">Lipid-binding</keyword>
<evidence type="ECO:0000313" key="5">
    <source>
        <dbReference type="Proteomes" id="UP000663874"/>
    </source>
</evidence>
<feature type="domain" description="Lipocalin/cytosolic fatty-acid binding" evidence="3">
    <location>
        <begin position="13"/>
        <end position="122"/>
    </location>
</feature>
<name>A0A819QAE3_9BILA</name>
<proteinExistence type="inferred from homology"/>
<dbReference type="InterPro" id="IPR011042">
    <property type="entry name" value="6-blade_b-propeller_TolB-like"/>
</dbReference>
<dbReference type="AlphaFoldDB" id="A0A819QAE3"/>
<dbReference type="EMBL" id="CAJOBE010007057">
    <property type="protein sequence ID" value="CAF4025460.1"/>
    <property type="molecule type" value="Genomic_DNA"/>
</dbReference>
<dbReference type="Gene3D" id="2.120.10.30">
    <property type="entry name" value="TolB, C-terminal domain"/>
    <property type="match status" value="1"/>
</dbReference>
<gene>
    <name evidence="4" type="ORF">FNK824_LOCUS27326</name>
</gene>
<dbReference type="SUPFAM" id="SSF50814">
    <property type="entry name" value="Lipocalins"/>
    <property type="match status" value="1"/>
</dbReference>
<organism evidence="4 5">
    <name type="scientific">Rotaria sordida</name>
    <dbReference type="NCBI Taxonomy" id="392033"/>
    <lineage>
        <taxon>Eukaryota</taxon>
        <taxon>Metazoa</taxon>
        <taxon>Spiralia</taxon>
        <taxon>Gnathifera</taxon>
        <taxon>Rotifera</taxon>
        <taxon>Eurotatoria</taxon>
        <taxon>Bdelloidea</taxon>
        <taxon>Philodinida</taxon>
        <taxon>Philodinidae</taxon>
        <taxon>Rotaria</taxon>
    </lineage>
</organism>
<dbReference type="Pfam" id="PF00061">
    <property type="entry name" value="Lipocalin"/>
    <property type="match status" value="1"/>
</dbReference>
<dbReference type="GO" id="GO:0008289">
    <property type="term" value="F:lipid binding"/>
    <property type="evidence" value="ECO:0007669"/>
    <property type="project" value="UniProtKB-KW"/>
</dbReference>
<accession>A0A819QAE3</accession>
<dbReference type="InterPro" id="IPR000566">
    <property type="entry name" value="Lipocln_cytosolic_FA-bd_dom"/>
</dbReference>